<gene>
    <name evidence="2" type="ORF">A0H81_08046</name>
</gene>
<feature type="transmembrane region" description="Helical" evidence="1">
    <location>
        <begin position="36"/>
        <end position="57"/>
    </location>
</feature>
<organism evidence="2 3">
    <name type="scientific">Grifola frondosa</name>
    <name type="common">Maitake</name>
    <name type="synonym">Polyporus frondosus</name>
    <dbReference type="NCBI Taxonomy" id="5627"/>
    <lineage>
        <taxon>Eukaryota</taxon>
        <taxon>Fungi</taxon>
        <taxon>Dikarya</taxon>
        <taxon>Basidiomycota</taxon>
        <taxon>Agaricomycotina</taxon>
        <taxon>Agaricomycetes</taxon>
        <taxon>Polyporales</taxon>
        <taxon>Grifolaceae</taxon>
        <taxon>Grifola</taxon>
    </lineage>
</organism>
<protein>
    <submittedName>
        <fullName evidence="2">Uncharacterized protein</fullName>
    </submittedName>
</protein>
<dbReference type="EMBL" id="LUGG01000009">
    <property type="protein sequence ID" value="OBZ72068.1"/>
    <property type="molecule type" value="Genomic_DNA"/>
</dbReference>
<keyword evidence="3" id="KW-1185">Reference proteome</keyword>
<name>A0A1C7M5N1_GRIFR</name>
<sequence>MRHWRRACLKTSSSTPSALYPRLVALVIHCPLQAPFLIFSTHVWVGVFGLLAGIASWRSGWKATARTGVSVNDISAVEPSPEKLAPHIPDPLEDLSWPQRWTRCD</sequence>
<proteinExistence type="predicted"/>
<dbReference type="STRING" id="5627.A0A1C7M5N1"/>
<reference evidence="2 3" key="1">
    <citation type="submission" date="2016-03" db="EMBL/GenBank/DDBJ databases">
        <title>Whole genome sequencing of Grifola frondosa 9006-11.</title>
        <authorList>
            <person name="Min B."/>
            <person name="Park H."/>
            <person name="Kim J.-G."/>
            <person name="Cho H."/>
            <person name="Oh Y.-L."/>
            <person name="Kong W.-S."/>
            <person name="Choi I.-G."/>
        </authorList>
    </citation>
    <scope>NUCLEOTIDE SEQUENCE [LARGE SCALE GENOMIC DNA]</scope>
    <source>
        <strain evidence="2 3">9006-11</strain>
    </source>
</reference>
<keyword evidence="1" id="KW-0472">Membrane</keyword>
<evidence type="ECO:0000313" key="2">
    <source>
        <dbReference type="EMBL" id="OBZ72068.1"/>
    </source>
</evidence>
<comment type="caution">
    <text evidence="2">The sequence shown here is derived from an EMBL/GenBank/DDBJ whole genome shotgun (WGS) entry which is preliminary data.</text>
</comment>
<evidence type="ECO:0000256" key="1">
    <source>
        <dbReference type="SAM" id="Phobius"/>
    </source>
</evidence>
<evidence type="ECO:0000313" key="3">
    <source>
        <dbReference type="Proteomes" id="UP000092993"/>
    </source>
</evidence>
<dbReference type="Proteomes" id="UP000092993">
    <property type="component" value="Unassembled WGS sequence"/>
</dbReference>
<keyword evidence="1" id="KW-0812">Transmembrane</keyword>
<keyword evidence="1" id="KW-1133">Transmembrane helix</keyword>
<dbReference type="AlphaFoldDB" id="A0A1C7M5N1"/>
<accession>A0A1C7M5N1</accession>